<feature type="transmembrane region" description="Helical" evidence="1">
    <location>
        <begin position="12"/>
        <end position="33"/>
    </location>
</feature>
<proteinExistence type="predicted"/>
<sequence>MMELLKELWSIFLYILMGIFGILVSILVLLITVHFAQYGPLPVILILGILVGLYFKLDSI</sequence>
<feature type="transmembrane region" description="Helical" evidence="1">
    <location>
        <begin position="39"/>
        <end position="57"/>
    </location>
</feature>
<reference evidence="2 3" key="1">
    <citation type="submission" date="2013-07" db="EMBL/GenBank/DDBJ databases">
        <title>Isolation of Lactococcus garvieae strain TRF1 from the fecal material of a timber rattlesnake.</title>
        <authorList>
            <person name="McLaughlin R.W."/>
            <person name="Cochran P.A."/>
            <person name="Dowd S.E."/>
        </authorList>
    </citation>
    <scope>NUCLEOTIDE SEQUENCE [LARGE SCALE GENOMIC DNA]</scope>
    <source>
        <strain evidence="2 3">TRF1</strain>
    </source>
</reference>
<keyword evidence="1" id="KW-1133">Transmembrane helix</keyword>
<dbReference type="EMBL" id="AVFE01000002">
    <property type="protein sequence ID" value="ETD05743.1"/>
    <property type="molecule type" value="Genomic_DNA"/>
</dbReference>
<gene>
    <name evidence="2" type="ORF">N568_0101320</name>
</gene>
<evidence type="ECO:0000256" key="1">
    <source>
        <dbReference type="SAM" id="Phobius"/>
    </source>
</evidence>
<dbReference type="Proteomes" id="UP000018692">
    <property type="component" value="Unassembled WGS sequence"/>
</dbReference>
<evidence type="ECO:0000313" key="3">
    <source>
        <dbReference type="Proteomes" id="UP000018692"/>
    </source>
</evidence>
<protein>
    <submittedName>
        <fullName evidence="2">Uncharacterized protein</fullName>
    </submittedName>
</protein>
<keyword evidence="1" id="KW-0812">Transmembrane</keyword>
<keyword evidence="1" id="KW-0472">Membrane</keyword>
<name>V8ASC1_9LACT</name>
<accession>V8ASC1</accession>
<organism evidence="2 3">
    <name type="scientific">Lactococcus garvieae TRF1</name>
    <dbReference type="NCBI Taxonomy" id="1380772"/>
    <lineage>
        <taxon>Bacteria</taxon>
        <taxon>Bacillati</taxon>
        <taxon>Bacillota</taxon>
        <taxon>Bacilli</taxon>
        <taxon>Lactobacillales</taxon>
        <taxon>Streptococcaceae</taxon>
        <taxon>Lactococcus</taxon>
    </lineage>
</organism>
<evidence type="ECO:0000313" key="2">
    <source>
        <dbReference type="EMBL" id="ETD05743.1"/>
    </source>
</evidence>
<dbReference type="AlphaFoldDB" id="V8ASC1"/>
<comment type="caution">
    <text evidence="2">The sequence shown here is derived from an EMBL/GenBank/DDBJ whole genome shotgun (WGS) entry which is preliminary data.</text>
</comment>